<dbReference type="PROSITE" id="PS50023">
    <property type="entry name" value="LIM_DOMAIN_2"/>
    <property type="match status" value="2"/>
</dbReference>
<feature type="region of interest" description="Disordered" evidence="9">
    <location>
        <begin position="201"/>
        <end position="292"/>
    </location>
</feature>
<dbReference type="FunFam" id="2.10.110.10:FF:000113">
    <property type="entry name" value="LIM domain-containing protein"/>
    <property type="match status" value="1"/>
</dbReference>
<dbReference type="GO" id="GO:0022857">
    <property type="term" value="F:transmembrane transporter activity"/>
    <property type="evidence" value="ECO:0007669"/>
    <property type="project" value="InterPro"/>
</dbReference>
<evidence type="ECO:0000313" key="13">
    <source>
        <dbReference type="EMBL" id="GCB26525.1"/>
    </source>
</evidence>
<feature type="domain" description="Major facilitator superfamily (MFS) profile" evidence="12">
    <location>
        <begin position="847"/>
        <end position="1263"/>
    </location>
</feature>
<feature type="compositionally biased region" description="Low complexity" evidence="9">
    <location>
        <begin position="374"/>
        <end position="385"/>
    </location>
</feature>
<dbReference type="GO" id="GO:0046872">
    <property type="term" value="F:metal ion binding"/>
    <property type="evidence" value="ECO:0007669"/>
    <property type="project" value="UniProtKB-KW"/>
</dbReference>
<feature type="transmembrane region" description="Helical" evidence="10">
    <location>
        <begin position="1120"/>
        <end position="1138"/>
    </location>
</feature>
<feature type="compositionally biased region" description="Polar residues" evidence="9">
    <location>
        <begin position="540"/>
        <end position="557"/>
    </location>
</feature>
<keyword evidence="5 8" id="KW-0862">Zinc</keyword>
<organism evidence="13 14">
    <name type="scientific">Aspergillus awamori</name>
    <name type="common">Black koji mold</name>
    <dbReference type="NCBI Taxonomy" id="105351"/>
    <lineage>
        <taxon>Eukaryota</taxon>
        <taxon>Fungi</taxon>
        <taxon>Dikarya</taxon>
        <taxon>Ascomycota</taxon>
        <taxon>Pezizomycotina</taxon>
        <taxon>Eurotiomycetes</taxon>
        <taxon>Eurotiomycetidae</taxon>
        <taxon>Eurotiales</taxon>
        <taxon>Aspergillaceae</taxon>
        <taxon>Aspergillus</taxon>
    </lineage>
</organism>
<feature type="transmembrane region" description="Helical" evidence="10">
    <location>
        <begin position="884"/>
        <end position="906"/>
    </location>
</feature>
<feature type="transmembrane region" description="Helical" evidence="10">
    <location>
        <begin position="913"/>
        <end position="932"/>
    </location>
</feature>
<keyword evidence="4 8" id="KW-0479">Metal-binding</keyword>
<accession>A0A401L4V0</accession>
<dbReference type="SMART" id="SM00132">
    <property type="entry name" value="LIM"/>
    <property type="match status" value="3"/>
</dbReference>
<dbReference type="InterPro" id="IPR011701">
    <property type="entry name" value="MFS"/>
</dbReference>
<dbReference type="Gene3D" id="1.20.1250.20">
    <property type="entry name" value="MFS general substrate transporter like domains"/>
    <property type="match status" value="2"/>
</dbReference>
<keyword evidence="7 10" id="KW-0472">Membrane</keyword>
<protein>
    <submittedName>
        <fullName evidence="13">Uncharacterized transporter C1683.12</fullName>
    </submittedName>
</protein>
<dbReference type="FunFam" id="2.10.110.10:FF:000077">
    <property type="entry name" value="LIM domain protein"/>
    <property type="match status" value="1"/>
</dbReference>
<gene>
    <name evidence="13" type="ORF">AAWM_09410</name>
</gene>
<evidence type="ECO:0000256" key="1">
    <source>
        <dbReference type="ARBA" id="ARBA00004141"/>
    </source>
</evidence>
<dbReference type="Proteomes" id="UP000286921">
    <property type="component" value="Unassembled WGS sequence"/>
</dbReference>
<feature type="region of interest" description="Disordered" evidence="9">
    <location>
        <begin position="1"/>
        <end position="170"/>
    </location>
</feature>
<feature type="transmembrane region" description="Helical" evidence="10">
    <location>
        <begin position="1176"/>
        <end position="1196"/>
    </location>
</feature>
<feature type="compositionally biased region" description="Polar residues" evidence="9">
    <location>
        <begin position="98"/>
        <end position="111"/>
    </location>
</feature>
<feature type="domain" description="LIM zinc-binding" evidence="11">
    <location>
        <begin position="590"/>
        <end position="648"/>
    </location>
</feature>
<dbReference type="Pfam" id="PF00412">
    <property type="entry name" value="LIM"/>
    <property type="match status" value="3"/>
</dbReference>
<dbReference type="GO" id="GO:0030695">
    <property type="term" value="F:GTPase regulator activity"/>
    <property type="evidence" value="ECO:0007669"/>
    <property type="project" value="UniProtKB-ARBA"/>
</dbReference>
<comment type="subcellular location">
    <subcellularLocation>
        <location evidence="1">Membrane</location>
        <topology evidence="1">Multi-pass membrane protein</topology>
    </subcellularLocation>
</comment>
<evidence type="ECO:0000256" key="7">
    <source>
        <dbReference type="ARBA" id="ARBA00023136"/>
    </source>
</evidence>
<feature type="transmembrane region" description="Helical" evidence="10">
    <location>
        <begin position="1208"/>
        <end position="1225"/>
    </location>
</feature>
<feature type="compositionally biased region" description="Polar residues" evidence="9">
    <location>
        <begin position="252"/>
        <end position="265"/>
    </location>
</feature>
<dbReference type="FunFam" id="1.20.1250.20:FF:000394">
    <property type="entry name" value="MFS general substrate transporter"/>
    <property type="match status" value="1"/>
</dbReference>
<dbReference type="SUPFAM" id="SSF103473">
    <property type="entry name" value="MFS general substrate transporter"/>
    <property type="match status" value="1"/>
</dbReference>
<feature type="compositionally biased region" description="Basic and acidic residues" evidence="9">
    <location>
        <begin position="156"/>
        <end position="170"/>
    </location>
</feature>
<feature type="compositionally biased region" description="Basic and acidic residues" evidence="9">
    <location>
        <begin position="491"/>
        <end position="502"/>
    </location>
</feature>
<evidence type="ECO:0000256" key="3">
    <source>
        <dbReference type="ARBA" id="ARBA00022692"/>
    </source>
</evidence>
<keyword evidence="14" id="KW-1185">Reference proteome</keyword>
<evidence type="ECO:0000259" key="11">
    <source>
        <dbReference type="PROSITE" id="PS50023"/>
    </source>
</evidence>
<dbReference type="InterPro" id="IPR020846">
    <property type="entry name" value="MFS_dom"/>
</dbReference>
<proteinExistence type="predicted"/>
<dbReference type="InterPro" id="IPR036259">
    <property type="entry name" value="MFS_trans_sf"/>
</dbReference>
<keyword evidence="3 10" id="KW-0812">Transmembrane</keyword>
<dbReference type="PANTHER" id="PTHR43791:SF38">
    <property type="entry name" value="MAJOR FACILITATOR SUPERFAMILY (MFS) PROFILE DOMAIN-CONTAINING PROTEIN"/>
    <property type="match status" value="1"/>
</dbReference>
<dbReference type="FunFam" id="1.20.1250.20:FF:000057">
    <property type="entry name" value="MFS general substrate transporter"/>
    <property type="match status" value="1"/>
</dbReference>
<dbReference type="FunFam" id="2.10.110.10:FF:000127">
    <property type="entry name" value="LIM domain protein"/>
    <property type="match status" value="1"/>
</dbReference>
<feature type="compositionally biased region" description="Basic and acidic residues" evidence="9">
    <location>
        <begin position="224"/>
        <end position="237"/>
    </location>
</feature>
<evidence type="ECO:0000256" key="10">
    <source>
        <dbReference type="SAM" id="Phobius"/>
    </source>
</evidence>
<comment type="caution">
    <text evidence="13">The sequence shown here is derived from an EMBL/GenBank/DDBJ whole genome shotgun (WGS) entry which is preliminary data.</text>
</comment>
<feature type="domain" description="LIM zinc-binding" evidence="11">
    <location>
        <begin position="669"/>
        <end position="729"/>
    </location>
</feature>
<dbReference type="EMBL" id="BDHI01000028">
    <property type="protein sequence ID" value="GCB26525.1"/>
    <property type="molecule type" value="Genomic_DNA"/>
</dbReference>
<dbReference type="SUPFAM" id="SSF57716">
    <property type="entry name" value="Glucocorticoid receptor-like (DNA-binding domain)"/>
    <property type="match status" value="3"/>
</dbReference>
<feature type="compositionally biased region" description="Basic and acidic residues" evidence="9">
    <location>
        <begin position="267"/>
        <end position="286"/>
    </location>
</feature>
<evidence type="ECO:0000256" key="4">
    <source>
        <dbReference type="ARBA" id="ARBA00022723"/>
    </source>
</evidence>
<feature type="region of interest" description="Disordered" evidence="9">
    <location>
        <begin position="397"/>
        <end position="576"/>
    </location>
</feature>
<dbReference type="PROSITE" id="PS50850">
    <property type="entry name" value="MFS"/>
    <property type="match status" value="1"/>
</dbReference>
<feature type="transmembrane region" description="Helical" evidence="10">
    <location>
        <begin position="1150"/>
        <end position="1170"/>
    </location>
</feature>
<feature type="transmembrane region" description="Helical" evidence="10">
    <location>
        <begin position="1082"/>
        <end position="1100"/>
    </location>
</feature>
<dbReference type="InterPro" id="IPR001781">
    <property type="entry name" value="Znf_LIM"/>
</dbReference>
<dbReference type="PROSITE" id="PS00478">
    <property type="entry name" value="LIM_DOMAIN_1"/>
    <property type="match status" value="2"/>
</dbReference>
<name>A0A401L4V0_ASPAW</name>
<dbReference type="GO" id="GO:0016020">
    <property type="term" value="C:membrane"/>
    <property type="evidence" value="ECO:0007669"/>
    <property type="project" value="UniProtKB-SubCell"/>
</dbReference>
<evidence type="ECO:0000256" key="5">
    <source>
        <dbReference type="ARBA" id="ARBA00022833"/>
    </source>
</evidence>
<evidence type="ECO:0000313" key="14">
    <source>
        <dbReference type="Proteomes" id="UP000286921"/>
    </source>
</evidence>
<feature type="transmembrane region" description="Helical" evidence="10">
    <location>
        <begin position="973"/>
        <end position="995"/>
    </location>
</feature>
<evidence type="ECO:0000259" key="12">
    <source>
        <dbReference type="PROSITE" id="PS50850"/>
    </source>
</evidence>
<feature type="transmembrane region" description="Helical" evidence="10">
    <location>
        <begin position="1007"/>
        <end position="1029"/>
    </location>
</feature>
<evidence type="ECO:0000256" key="8">
    <source>
        <dbReference type="PROSITE-ProRule" id="PRU00125"/>
    </source>
</evidence>
<dbReference type="Pfam" id="PF07690">
    <property type="entry name" value="MFS_1"/>
    <property type="match status" value="1"/>
</dbReference>
<feature type="transmembrane region" description="Helical" evidence="10">
    <location>
        <begin position="938"/>
        <end position="961"/>
    </location>
</feature>
<feature type="compositionally biased region" description="Basic and acidic residues" evidence="9">
    <location>
        <begin position="349"/>
        <end position="360"/>
    </location>
</feature>
<feature type="region of interest" description="Disordered" evidence="9">
    <location>
        <begin position="327"/>
        <end position="385"/>
    </location>
</feature>
<keyword evidence="6 10" id="KW-1133">Transmembrane helix</keyword>
<evidence type="ECO:0000256" key="2">
    <source>
        <dbReference type="ARBA" id="ARBA00022448"/>
    </source>
</evidence>
<evidence type="ECO:0000256" key="9">
    <source>
        <dbReference type="SAM" id="MobiDB-lite"/>
    </source>
</evidence>
<dbReference type="Gene3D" id="2.10.110.10">
    <property type="entry name" value="Cysteine Rich Protein"/>
    <property type="match status" value="3"/>
</dbReference>
<evidence type="ECO:0000256" key="6">
    <source>
        <dbReference type="ARBA" id="ARBA00022989"/>
    </source>
</evidence>
<sequence length="1287" mass="141972">MASMMHRPQFHKARDSQRKVSPPGPTYMSNDQIATYLKDLRTNRPARPGGSRPLPSRSTGSSSDTREDPPPRAASAMSSYGHSYMHSTPAAEAEHPRATSSLSNHRPTSSRGALGSPIGRPLVQEPRTVPIRQHISPTRAFSRALPTSPSAAYRESPQRRIEKEEAKSLRDALQQMDLEDDVELHAAAQDEATELVWMHQNPGVPYKNPYAPYHNPDLDTLQKSPDRKSQYSRDERLGSPTPRRGSRRLAYQGSTISYNGPSSIQESDERAAHDEQEFALERDLPSPKKNGTLRKNLKVNFALPRDEVSTQHTSSSYGLGLANVGRDSSKGIFRNPNDQIYEEPQLSPQKDEDTRPEFSRSDSSALRNKPRNALPRGSRPLPSRFSSLPFVDKLARFELHKNPPSQSRNPEYRMNDPLPQPPTAGSEVEEQDIPMKNGLEIRSDDIRAATSKKLRDRSTRLPMPTAVSDRAGRPIVSFDPTWKPTEAQSPRNRDSFKERDATPDVPSPEPAAPTIEVSEAPSIPVINLPDDKEPTISEMAGSSQSTTTGAKSSSSPPKKNEAPKRSPRKPTAGLQNRWLSTYSRSGVPTATCEACSLPIAGKIVTAAGSRFHPECFVCHHCQTALECVAFYEEPEVKRQERLAQASSDDEEAHALRFYCHLDFHELFSPRCKSCKTPIEGEVVVACGAEWHVGHFFCAECGDPFNADTPFVEKDGFAWCLQCHSRRTAPRCLGCKKPVLEDVVISAVGGQWHDECFVCHECGDGFGPDGRYFVREGEPRRTAKGRIIGGPVQLAVCERCEDQSLMADDSDYKLKCDASLSEEIENVITSPFSPEEEKALVRKVDLTLLPTIWIMYLLSYMDRTNIGNAKISGMQADLDLTSGQYSIALVVFFIGYVVFEVPSNLVLSHTRPSLFLTGIMVIWGALTCVMGVIKDYKHLVVLRALIGCVEAGFAPGVLLVLSSWYKRTEQSKRFGVYISAAILSGAFGSLLAAGIIQGLEGVHGIRGWRWLFIVEGSATVGVAIICAFILPDFPATSKRLSERERYVAITRLATDNVTSLTEDSPELSHWHAVVESAKDWRTWGFVIGYMVIVGSSTLSYFYPTLVEGLFGDSSTERVNFLTVPIYAVAFVCTAITAYFSDRIPQWRGLVIAGWLSASLACSIAVCVVYNYTARYVLLVLMAAGLWATNGGTLAYASSAFANMHPQVRGVSLALVNALGNLAQIYGSYLFPSSDGPKYIMGFSVISAMLALGVIVFLVIHVWFRRRAAAIEGRQNTNDDDDDLMTMGL</sequence>
<dbReference type="PANTHER" id="PTHR43791">
    <property type="entry name" value="PERMEASE-RELATED"/>
    <property type="match status" value="1"/>
</dbReference>
<reference evidence="13 14" key="1">
    <citation type="submission" date="2016-09" db="EMBL/GenBank/DDBJ databases">
        <title>Aspergillus awamori IFM 58123T.</title>
        <authorList>
            <person name="Kusuya Y."/>
            <person name="Shimizu M."/>
            <person name="Takahashi H."/>
            <person name="Yaguchi T."/>
        </authorList>
    </citation>
    <scope>NUCLEOTIDE SEQUENCE [LARGE SCALE GENOMIC DNA]</scope>
    <source>
        <strain evidence="13 14">IFM 58123</strain>
    </source>
</reference>
<feature type="transmembrane region" description="Helical" evidence="10">
    <location>
        <begin position="1237"/>
        <end position="1262"/>
    </location>
</feature>
<keyword evidence="8" id="KW-0440">LIM domain</keyword>
<keyword evidence="2" id="KW-0813">Transport</keyword>